<reference evidence="2" key="2">
    <citation type="submission" date="2025-08" db="UniProtKB">
        <authorList>
            <consortium name="Ensembl"/>
        </authorList>
    </citation>
    <scope>IDENTIFICATION</scope>
</reference>
<dbReference type="GeneTree" id="ENSGT00990000204283"/>
<sequence length="299" mass="33935">ISNSTDDKHNTEETMKTYVHLLAFIFTFVFSYCIMRTIRKEAALRNQVRYILLCHHLICVVAFFGVGILFHGLRMFRVAVPRIVCWIIFDIQVTLGRGIILTLTLMALNTCLSVCAPLRYLSIIHSLKGKVIIITWILATLNPVWSTIQASCTVQLTYLTERDPTCPTALHGTDSRIAAIVFLSLLSLLIIFSYCLIYREGKRAGHFSRSNIRGRKTILIHSLQMSLHIIPTFIILATVRKPFEVKLLSFLVFSVAQALSPIVFGLRSKELKSKLPEIKFDYSTLYNDTHILTITASII</sequence>
<keyword evidence="3" id="KW-1185">Reference proteome</keyword>
<dbReference type="GO" id="GO:0016020">
    <property type="term" value="C:membrane"/>
    <property type="evidence" value="ECO:0000318"/>
    <property type="project" value="GO_Central"/>
</dbReference>
<dbReference type="InterPro" id="IPR052921">
    <property type="entry name" value="GPCR1_Superfamily_Member"/>
</dbReference>
<feature type="transmembrane region" description="Helical" evidence="1">
    <location>
        <begin position="245"/>
        <end position="266"/>
    </location>
</feature>
<dbReference type="eggNOG" id="ENOG502S18H">
    <property type="taxonomic scope" value="Eukaryota"/>
</dbReference>
<dbReference type="EMBL" id="AHAT01015290">
    <property type="status" value="NOT_ANNOTATED_CDS"/>
    <property type="molecule type" value="Genomic_DNA"/>
</dbReference>
<organism evidence="2 3">
    <name type="scientific">Lepisosteus oculatus</name>
    <name type="common">Spotted gar</name>
    <dbReference type="NCBI Taxonomy" id="7918"/>
    <lineage>
        <taxon>Eukaryota</taxon>
        <taxon>Metazoa</taxon>
        <taxon>Chordata</taxon>
        <taxon>Craniata</taxon>
        <taxon>Vertebrata</taxon>
        <taxon>Euteleostomi</taxon>
        <taxon>Actinopterygii</taxon>
        <taxon>Neopterygii</taxon>
        <taxon>Holostei</taxon>
        <taxon>Semionotiformes</taxon>
        <taxon>Lepisosteidae</taxon>
        <taxon>Lepisosteus</taxon>
    </lineage>
</organism>
<dbReference type="InParanoid" id="W5MNE1"/>
<dbReference type="PANTHER" id="PTHR26451">
    <property type="entry name" value="G_PROTEIN_RECEP_F1_2 DOMAIN-CONTAINING PROTEIN"/>
    <property type="match status" value="1"/>
</dbReference>
<dbReference type="PANTHER" id="PTHR26451:SF980">
    <property type="entry name" value="GENE 7582-RELATED"/>
    <property type="match status" value="1"/>
</dbReference>
<dbReference type="HOGENOM" id="CLU_065375_0_0_1"/>
<evidence type="ECO:0000313" key="3">
    <source>
        <dbReference type="Proteomes" id="UP000018468"/>
    </source>
</evidence>
<dbReference type="Proteomes" id="UP000018468">
    <property type="component" value="Linkage group LG14"/>
</dbReference>
<dbReference type="SUPFAM" id="SSF81321">
    <property type="entry name" value="Family A G protein-coupled receptor-like"/>
    <property type="match status" value="1"/>
</dbReference>
<dbReference type="Ensembl" id="ENSLOCT00000009912.1">
    <property type="protein sequence ID" value="ENSLOCP00000009900.1"/>
    <property type="gene ID" value="ENSLOCG00000008156.1"/>
</dbReference>
<keyword evidence="1" id="KW-0472">Membrane</keyword>
<accession>W5MNE1</accession>
<protein>
    <recommendedName>
        <fullName evidence="4">G-protein coupled receptors family 1 profile domain-containing protein</fullName>
    </recommendedName>
</protein>
<dbReference type="OMA" id="VSYSLIY"/>
<feature type="transmembrane region" description="Helical" evidence="1">
    <location>
        <begin position="18"/>
        <end position="38"/>
    </location>
</feature>
<evidence type="ECO:0000313" key="2">
    <source>
        <dbReference type="Ensembl" id="ENSLOCP00000009900.1"/>
    </source>
</evidence>
<dbReference type="Bgee" id="ENSLOCG00000008156">
    <property type="expression patterns" value="Expressed in pharyngeal gill and 8 other cell types or tissues"/>
</dbReference>
<evidence type="ECO:0008006" key="4">
    <source>
        <dbReference type="Google" id="ProtNLM"/>
    </source>
</evidence>
<evidence type="ECO:0000256" key="1">
    <source>
        <dbReference type="SAM" id="Phobius"/>
    </source>
</evidence>
<name>W5MNE1_LEPOC</name>
<keyword evidence="1" id="KW-0812">Transmembrane</keyword>
<feature type="transmembrane region" description="Helical" evidence="1">
    <location>
        <begin position="50"/>
        <end position="73"/>
    </location>
</feature>
<dbReference type="Gene3D" id="1.20.1070.10">
    <property type="entry name" value="Rhodopsin 7-helix transmembrane proteins"/>
    <property type="match status" value="1"/>
</dbReference>
<dbReference type="GO" id="GO:0004984">
    <property type="term" value="F:olfactory receptor activity"/>
    <property type="evidence" value="ECO:0000318"/>
    <property type="project" value="GO_Central"/>
</dbReference>
<dbReference type="GO" id="GO:0005549">
    <property type="term" value="F:odorant binding"/>
    <property type="evidence" value="ECO:0000318"/>
    <property type="project" value="GO_Central"/>
</dbReference>
<feature type="transmembrane region" description="Helical" evidence="1">
    <location>
        <begin position="218"/>
        <end position="239"/>
    </location>
</feature>
<feature type="transmembrane region" description="Helical" evidence="1">
    <location>
        <begin position="177"/>
        <end position="197"/>
    </location>
</feature>
<dbReference type="GO" id="GO:0050911">
    <property type="term" value="P:detection of chemical stimulus involved in sensory perception of smell"/>
    <property type="evidence" value="ECO:0000318"/>
    <property type="project" value="GO_Central"/>
</dbReference>
<reference evidence="3" key="1">
    <citation type="submission" date="2011-12" db="EMBL/GenBank/DDBJ databases">
        <title>The Draft Genome of Lepisosteus oculatus.</title>
        <authorList>
            <consortium name="The Broad Institute Genome Assembly &amp; Analysis Group"/>
            <consortium name="Computational R&amp;D Group"/>
            <consortium name="and Sequencing Platform"/>
            <person name="Di Palma F."/>
            <person name="Alfoldi J."/>
            <person name="Johnson J."/>
            <person name="Berlin A."/>
            <person name="Gnerre S."/>
            <person name="Jaffe D."/>
            <person name="MacCallum I."/>
            <person name="Young S."/>
            <person name="Walker B.J."/>
            <person name="Lander E.S."/>
            <person name="Lindblad-Toh K."/>
        </authorList>
    </citation>
    <scope>NUCLEOTIDE SEQUENCE [LARGE SCALE GENOMIC DNA]</scope>
</reference>
<reference evidence="2" key="3">
    <citation type="submission" date="2025-09" db="UniProtKB">
        <authorList>
            <consortium name="Ensembl"/>
        </authorList>
    </citation>
    <scope>IDENTIFICATION</scope>
</reference>
<dbReference type="AlphaFoldDB" id="W5MNE1"/>
<proteinExistence type="predicted"/>
<keyword evidence="1" id="KW-1133">Transmembrane helix</keyword>